<gene>
    <name evidence="1" type="ORF">VNO80_18608</name>
</gene>
<accession>A0AAN9MKR1</accession>
<dbReference type="AlphaFoldDB" id="A0AAN9MKR1"/>
<dbReference type="Proteomes" id="UP001374584">
    <property type="component" value="Unassembled WGS sequence"/>
</dbReference>
<evidence type="ECO:0000313" key="2">
    <source>
        <dbReference type="Proteomes" id="UP001374584"/>
    </source>
</evidence>
<evidence type="ECO:0000313" key="1">
    <source>
        <dbReference type="EMBL" id="KAK7353168.1"/>
    </source>
</evidence>
<dbReference type="EMBL" id="JAYMYR010000007">
    <property type="protein sequence ID" value="KAK7353168.1"/>
    <property type="molecule type" value="Genomic_DNA"/>
</dbReference>
<keyword evidence="2" id="KW-1185">Reference proteome</keyword>
<comment type="caution">
    <text evidence="1">The sequence shown here is derived from an EMBL/GenBank/DDBJ whole genome shotgun (WGS) entry which is preliminary data.</text>
</comment>
<organism evidence="1 2">
    <name type="scientific">Phaseolus coccineus</name>
    <name type="common">Scarlet runner bean</name>
    <name type="synonym">Phaseolus multiflorus</name>
    <dbReference type="NCBI Taxonomy" id="3886"/>
    <lineage>
        <taxon>Eukaryota</taxon>
        <taxon>Viridiplantae</taxon>
        <taxon>Streptophyta</taxon>
        <taxon>Embryophyta</taxon>
        <taxon>Tracheophyta</taxon>
        <taxon>Spermatophyta</taxon>
        <taxon>Magnoliopsida</taxon>
        <taxon>eudicotyledons</taxon>
        <taxon>Gunneridae</taxon>
        <taxon>Pentapetalae</taxon>
        <taxon>rosids</taxon>
        <taxon>fabids</taxon>
        <taxon>Fabales</taxon>
        <taxon>Fabaceae</taxon>
        <taxon>Papilionoideae</taxon>
        <taxon>50 kb inversion clade</taxon>
        <taxon>NPAAA clade</taxon>
        <taxon>indigoferoid/millettioid clade</taxon>
        <taxon>Phaseoleae</taxon>
        <taxon>Phaseolus</taxon>
    </lineage>
</organism>
<name>A0AAN9MKR1_PHACN</name>
<sequence length="150" mass="16993">MSVVRKSLHVQTLAKAEESGNNHILDANYEWVDDCIFQYLSKYRWSFMLQLFTTSKDILEDNVSNDIISLCKYKCYDIVCHGKEVFLNADIKSMFNISFGSRARSSFRCVYCVKHWVGSSFGLLSGNGGLCQSFLGSLLLEVSFGDLTLL</sequence>
<proteinExistence type="predicted"/>
<reference evidence="1 2" key="1">
    <citation type="submission" date="2024-01" db="EMBL/GenBank/DDBJ databases">
        <title>The genomes of 5 underutilized Papilionoideae crops provide insights into root nodulation and disease resistanc.</title>
        <authorList>
            <person name="Jiang F."/>
        </authorList>
    </citation>
    <scope>NUCLEOTIDE SEQUENCE [LARGE SCALE GENOMIC DNA]</scope>
    <source>
        <strain evidence="1">JINMINGXINNONG_FW02</strain>
        <tissue evidence="1">Leaves</tissue>
    </source>
</reference>
<protein>
    <submittedName>
        <fullName evidence="1">Uncharacterized protein</fullName>
    </submittedName>
</protein>